<reference evidence="2" key="2">
    <citation type="submission" date="2023-05" db="EMBL/GenBank/DDBJ databases">
        <authorList>
            <person name="Fouks B."/>
        </authorList>
    </citation>
    <scope>NUCLEOTIDE SEQUENCE</scope>
    <source>
        <strain evidence="2">Stay&amp;Tobe</strain>
        <tissue evidence="2">Testes</tissue>
    </source>
</reference>
<evidence type="ECO:0000256" key="1">
    <source>
        <dbReference type="SAM" id="Phobius"/>
    </source>
</evidence>
<feature type="transmembrane region" description="Helical" evidence="1">
    <location>
        <begin position="42"/>
        <end position="60"/>
    </location>
</feature>
<dbReference type="EMBL" id="JASPKZ010002332">
    <property type="protein sequence ID" value="KAJ9595534.1"/>
    <property type="molecule type" value="Genomic_DNA"/>
</dbReference>
<dbReference type="Proteomes" id="UP001233999">
    <property type="component" value="Unassembled WGS sequence"/>
</dbReference>
<protein>
    <submittedName>
        <fullName evidence="2">Uncharacterized protein</fullName>
    </submittedName>
</protein>
<gene>
    <name evidence="2" type="ORF">L9F63_013299</name>
</gene>
<keyword evidence="3" id="KW-1185">Reference proteome</keyword>
<evidence type="ECO:0000313" key="2">
    <source>
        <dbReference type="EMBL" id="KAJ9595534.1"/>
    </source>
</evidence>
<name>A0AAD8AAN6_DIPPU</name>
<accession>A0AAD8AAN6</accession>
<comment type="caution">
    <text evidence="2">The sequence shown here is derived from an EMBL/GenBank/DDBJ whole genome shotgun (WGS) entry which is preliminary data.</text>
</comment>
<keyword evidence="1" id="KW-0812">Transmembrane</keyword>
<proteinExistence type="predicted"/>
<organism evidence="2 3">
    <name type="scientific">Diploptera punctata</name>
    <name type="common">Pacific beetle cockroach</name>
    <dbReference type="NCBI Taxonomy" id="6984"/>
    <lineage>
        <taxon>Eukaryota</taxon>
        <taxon>Metazoa</taxon>
        <taxon>Ecdysozoa</taxon>
        <taxon>Arthropoda</taxon>
        <taxon>Hexapoda</taxon>
        <taxon>Insecta</taxon>
        <taxon>Pterygota</taxon>
        <taxon>Neoptera</taxon>
        <taxon>Polyneoptera</taxon>
        <taxon>Dictyoptera</taxon>
        <taxon>Blattodea</taxon>
        <taxon>Blaberoidea</taxon>
        <taxon>Blaberidae</taxon>
        <taxon>Diplopterinae</taxon>
        <taxon>Diploptera</taxon>
    </lineage>
</organism>
<sequence length="62" mass="7438">MIFDLEVWRGMTVQQLYLFVTELCRIETTTLEFIDERVTNELLKLLFGFIIIFFLVWSISTT</sequence>
<dbReference type="AlphaFoldDB" id="A0AAD8AAN6"/>
<reference evidence="2" key="1">
    <citation type="journal article" date="2023" name="IScience">
        <title>Live-bearing cockroach genome reveals convergent evolutionary mechanisms linked to viviparity in insects and beyond.</title>
        <authorList>
            <person name="Fouks B."/>
            <person name="Harrison M.C."/>
            <person name="Mikhailova A.A."/>
            <person name="Marchal E."/>
            <person name="English S."/>
            <person name="Carruthers M."/>
            <person name="Jennings E.C."/>
            <person name="Chiamaka E.L."/>
            <person name="Frigard R.A."/>
            <person name="Pippel M."/>
            <person name="Attardo G.M."/>
            <person name="Benoit J.B."/>
            <person name="Bornberg-Bauer E."/>
            <person name="Tobe S.S."/>
        </authorList>
    </citation>
    <scope>NUCLEOTIDE SEQUENCE</scope>
    <source>
        <strain evidence="2">Stay&amp;Tobe</strain>
    </source>
</reference>
<evidence type="ECO:0000313" key="3">
    <source>
        <dbReference type="Proteomes" id="UP001233999"/>
    </source>
</evidence>
<keyword evidence="1" id="KW-1133">Transmembrane helix</keyword>
<keyword evidence="1" id="KW-0472">Membrane</keyword>
<feature type="non-terminal residue" evidence="2">
    <location>
        <position position="62"/>
    </location>
</feature>